<sequence length="115" mass="12597">MALRRSGALRRLAGFDPHVAGTPPLRLDTPASDIDLLCHAPDAVAFSAHLWREFGGESGFALWQWRGAGRPVLARFRAEGWAFEIFGAVQPVARQAGWRHFVAERRLLALGGAPL</sequence>
<protein>
    <recommendedName>
        <fullName evidence="3">DUF4269 domain-containing protein</fullName>
    </recommendedName>
</protein>
<feature type="non-terminal residue" evidence="1">
    <location>
        <position position="115"/>
    </location>
</feature>
<keyword evidence="2" id="KW-1185">Reference proteome</keyword>
<evidence type="ECO:0000313" key="1">
    <source>
        <dbReference type="EMBL" id="EFH12299.1"/>
    </source>
</evidence>
<dbReference type="EMBL" id="ADVL01000249">
    <property type="protein sequence ID" value="EFH12299.1"/>
    <property type="molecule type" value="Genomic_DNA"/>
</dbReference>
<reference evidence="1 2" key="1">
    <citation type="submission" date="2010-04" db="EMBL/GenBank/DDBJ databases">
        <authorList>
            <person name="Qin X."/>
            <person name="Bachman B."/>
            <person name="Battles P."/>
            <person name="Bell A."/>
            <person name="Bess C."/>
            <person name="Bickham C."/>
            <person name="Chaboub L."/>
            <person name="Chen D."/>
            <person name="Coyle M."/>
            <person name="Deiros D.R."/>
            <person name="Dinh H."/>
            <person name="Forbes L."/>
            <person name="Fowler G."/>
            <person name="Francisco L."/>
            <person name="Fu Q."/>
            <person name="Gubbala S."/>
            <person name="Hale W."/>
            <person name="Han Y."/>
            <person name="Hemphill L."/>
            <person name="Highlander S.K."/>
            <person name="Hirani K."/>
            <person name="Hogues M."/>
            <person name="Jackson L."/>
            <person name="Jakkamsetti A."/>
            <person name="Javaid M."/>
            <person name="Jiang H."/>
            <person name="Korchina V."/>
            <person name="Kovar C."/>
            <person name="Lara F."/>
            <person name="Lee S."/>
            <person name="Mata R."/>
            <person name="Mathew T."/>
            <person name="Moen C."/>
            <person name="Morales K."/>
            <person name="Munidasa M."/>
            <person name="Nazareth L."/>
            <person name="Ngo R."/>
            <person name="Nguyen L."/>
            <person name="Okwuonu G."/>
            <person name="Ongeri F."/>
            <person name="Patil S."/>
            <person name="Petrosino J."/>
            <person name="Pham C."/>
            <person name="Pham P."/>
            <person name="Pu L.-L."/>
            <person name="Puazo M."/>
            <person name="Raj R."/>
            <person name="Reid J."/>
            <person name="Rouhana J."/>
            <person name="Saada N."/>
            <person name="Shang Y."/>
            <person name="Simmons D."/>
            <person name="Thornton R."/>
            <person name="Warren J."/>
            <person name="Weissenberger G."/>
            <person name="Zhang J."/>
            <person name="Zhang L."/>
            <person name="Zhou C."/>
            <person name="Zhu D."/>
            <person name="Muzny D."/>
            <person name="Worley K."/>
            <person name="Gibbs R."/>
        </authorList>
    </citation>
    <scope>NUCLEOTIDE SEQUENCE [LARGE SCALE GENOMIC DNA]</scope>
    <source>
        <strain evidence="1 2">ATCC 49957</strain>
    </source>
</reference>
<accession>D5RK74</accession>
<gene>
    <name evidence="1" type="ORF">HMPREF0731_1484</name>
</gene>
<dbReference type="Pfam" id="PF14091">
    <property type="entry name" value="DUF4269"/>
    <property type="match status" value="1"/>
</dbReference>
<dbReference type="Proteomes" id="UP000005324">
    <property type="component" value="Unassembled WGS sequence"/>
</dbReference>
<dbReference type="AlphaFoldDB" id="D5RK74"/>
<organism evidence="1 2">
    <name type="scientific">Pseudoroseomonas cervicalis ATCC 49957</name>
    <dbReference type="NCBI Taxonomy" id="525371"/>
    <lineage>
        <taxon>Bacteria</taxon>
        <taxon>Pseudomonadati</taxon>
        <taxon>Pseudomonadota</taxon>
        <taxon>Alphaproteobacteria</taxon>
        <taxon>Acetobacterales</taxon>
        <taxon>Roseomonadaceae</taxon>
        <taxon>Roseomonas</taxon>
    </lineage>
</organism>
<proteinExistence type="predicted"/>
<name>D5RK74_9PROT</name>
<dbReference type="RefSeq" id="WP_007004708.1">
    <property type="nucleotide sequence ID" value="NZ_GG770780.1"/>
</dbReference>
<evidence type="ECO:0008006" key="3">
    <source>
        <dbReference type="Google" id="ProtNLM"/>
    </source>
</evidence>
<comment type="caution">
    <text evidence="1">The sequence shown here is derived from an EMBL/GenBank/DDBJ whole genome shotgun (WGS) entry which is preliminary data.</text>
</comment>
<dbReference type="HOGENOM" id="CLU_2126427_0_0_5"/>
<evidence type="ECO:0000313" key="2">
    <source>
        <dbReference type="Proteomes" id="UP000005324"/>
    </source>
</evidence>
<dbReference type="InterPro" id="IPR025365">
    <property type="entry name" value="DUF4269"/>
</dbReference>